<evidence type="ECO:0000313" key="1">
    <source>
        <dbReference type="EMBL" id="KAJ1111890.1"/>
    </source>
</evidence>
<proteinExistence type="predicted"/>
<comment type="caution">
    <text evidence="1">The sequence shown here is derived from an EMBL/GenBank/DDBJ whole genome shotgun (WGS) entry which is preliminary data.</text>
</comment>
<keyword evidence="2" id="KW-1185">Reference proteome</keyword>
<organism evidence="1 2">
    <name type="scientific">Pleurodeles waltl</name>
    <name type="common">Iberian ribbed newt</name>
    <dbReference type="NCBI Taxonomy" id="8319"/>
    <lineage>
        <taxon>Eukaryota</taxon>
        <taxon>Metazoa</taxon>
        <taxon>Chordata</taxon>
        <taxon>Craniata</taxon>
        <taxon>Vertebrata</taxon>
        <taxon>Euteleostomi</taxon>
        <taxon>Amphibia</taxon>
        <taxon>Batrachia</taxon>
        <taxon>Caudata</taxon>
        <taxon>Salamandroidea</taxon>
        <taxon>Salamandridae</taxon>
        <taxon>Pleurodelinae</taxon>
        <taxon>Pleurodeles</taxon>
    </lineage>
</organism>
<dbReference type="AlphaFoldDB" id="A0AAV7NGG4"/>
<evidence type="ECO:0000313" key="2">
    <source>
        <dbReference type="Proteomes" id="UP001066276"/>
    </source>
</evidence>
<sequence>MAASVAGYETSSEWWPQSLRYETSSEWHLSRCDTGPAQNGGLSRWIRDQLRVAPQSLRYETSSEWRP</sequence>
<reference evidence="1" key="1">
    <citation type="journal article" date="2022" name="bioRxiv">
        <title>Sequencing and chromosome-scale assembly of the giantPleurodeles waltlgenome.</title>
        <authorList>
            <person name="Brown T."/>
            <person name="Elewa A."/>
            <person name="Iarovenko S."/>
            <person name="Subramanian E."/>
            <person name="Araus A.J."/>
            <person name="Petzold A."/>
            <person name="Susuki M."/>
            <person name="Suzuki K.-i.T."/>
            <person name="Hayashi T."/>
            <person name="Toyoda A."/>
            <person name="Oliveira C."/>
            <person name="Osipova E."/>
            <person name="Leigh N.D."/>
            <person name="Simon A."/>
            <person name="Yun M.H."/>
        </authorList>
    </citation>
    <scope>NUCLEOTIDE SEQUENCE</scope>
    <source>
        <strain evidence="1">20211129_DDA</strain>
        <tissue evidence="1">Liver</tissue>
    </source>
</reference>
<dbReference type="EMBL" id="JANPWB010000012">
    <property type="protein sequence ID" value="KAJ1111890.1"/>
    <property type="molecule type" value="Genomic_DNA"/>
</dbReference>
<name>A0AAV7NGG4_PLEWA</name>
<dbReference type="Proteomes" id="UP001066276">
    <property type="component" value="Chromosome 8"/>
</dbReference>
<protein>
    <submittedName>
        <fullName evidence="1">Uncharacterized protein</fullName>
    </submittedName>
</protein>
<accession>A0AAV7NGG4</accession>
<gene>
    <name evidence="1" type="ORF">NDU88_000162</name>
</gene>